<dbReference type="Proteomes" id="UP000182841">
    <property type="component" value="Unassembled WGS sequence"/>
</dbReference>
<keyword evidence="3" id="KW-1185">Reference proteome</keyword>
<protein>
    <submittedName>
        <fullName evidence="2">Uncharacterized protein</fullName>
    </submittedName>
</protein>
<evidence type="ECO:0000313" key="2">
    <source>
        <dbReference type="EMBL" id="SES38807.1"/>
    </source>
</evidence>
<evidence type="ECO:0000313" key="3">
    <source>
        <dbReference type="Proteomes" id="UP000182841"/>
    </source>
</evidence>
<gene>
    <name evidence="2" type="ORF">SAMN05421870_1267</name>
</gene>
<feature type="compositionally biased region" description="Pro residues" evidence="1">
    <location>
        <begin position="229"/>
        <end position="271"/>
    </location>
</feature>
<name>A0A1H9WYS3_9ACTN</name>
<reference evidence="3" key="1">
    <citation type="submission" date="2016-10" db="EMBL/GenBank/DDBJ databases">
        <authorList>
            <person name="Varghese N."/>
            <person name="Submissions S."/>
        </authorList>
    </citation>
    <scope>NUCLEOTIDE SEQUENCE [LARGE SCALE GENOMIC DNA]</scope>
    <source>
        <strain evidence="3">CGMCC 4.6825</strain>
    </source>
</reference>
<accession>A0A1H9WYS3</accession>
<dbReference type="EMBL" id="FOGO01000026">
    <property type="protein sequence ID" value="SES38807.1"/>
    <property type="molecule type" value="Genomic_DNA"/>
</dbReference>
<feature type="region of interest" description="Disordered" evidence="1">
    <location>
        <begin position="218"/>
        <end position="271"/>
    </location>
</feature>
<dbReference type="AlphaFoldDB" id="A0A1H9WYS3"/>
<proteinExistence type="predicted"/>
<evidence type="ECO:0000256" key="1">
    <source>
        <dbReference type="SAM" id="MobiDB-lite"/>
    </source>
</evidence>
<dbReference type="OrthoDB" id="4338521at2"/>
<organism evidence="2 3">
    <name type="scientific">Streptomyces qinglanensis</name>
    <dbReference type="NCBI Taxonomy" id="943816"/>
    <lineage>
        <taxon>Bacteria</taxon>
        <taxon>Bacillati</taxon>
        <taxon>Actinomycetota</taxon>
        <taxon>Actinomycetes</taxon>
        <taxon>Kitasatosporales</taxon>
        <taxon>Streptomycetaceae</taxon>
        <taxon>Streptomyces</taxon>
    </lineage>
</organism>
<dbReference type="RefSeq" id="WP_143081904.1">
    <property type="nucleotide sequence ID" value="NZ_FOGO01000026.1"/>
</dbReference>
<sequence length="271" mass="30115">MTYPAGDPNFSGARMPAIDTLVSRHERAAFLLEQLAGDLWRELTGMRVDTTPALRIRAPAQSVRSQTTELQTRRTRVHDMQRTGDGTRLCTVEGIFWRLPEKAVPTPVPGQPPPPIQWPSPSSCGMPTRCRVRGGCVRTAPRSRRRRTRCSVGSPRTAYAKVTEDSGNGHYDIRYDVPMLTQLYQGSDLKQWEAALAKRSARNDWGKLDPQNPMALWAQRNRSSSTPRCPRPPWKVNPRPATPVRPPGPPPSAPITPTTPTPRTGPSPTPH</sequence>